<feature type="region of interest" description="Disordered" evidence="1">
    <location>
        <begin position="141"/>
        <end position="211"/>
    </location>
</feature>
<evidence type="ECO:0000256" key="1">
    <source>
        <dbReference type="SAM" id="MobiDB-lite"/>
    </source>
</evidence>
<organism evidence="2 3">
    <name type="scientific">Hericium alpestre</name>
    <dbReference type="NCBI Taxonomy" id="135208"/>
    <lineage>
        <taxon>Eukaryota</taxon>
        <taxon>Fungi</taxon>
        <taxon>Dikarya</taxon>
        <taxon>Basidiomycota</taxon>
        <taxon>Agaricomycotina</taxon>
        <taxon>Agaricomycetes</taxon>
        <taxon>Russulales</taxon>
        <taxon>Hericiaceae</taxon>
        <taxon>Hericium</taxon>
    </lineage>
</organism>
<sequence length="272" mass="28348">MASQAPGMSTPPQLPPPPPAPNIPTGQNGVPNTNPSSKPTDHDMDSNGLYDNTPLQELHDLPHYPPPDSLQFGPIRLPSNDAMLGSSVITTLLASISSYFLSQFTPAAFDNPDLYYQLLAPIQASIKNLITTWNWSTGDALTSSRPQPAPGCNVPSARGPASLPPRGQPASQHAVPSRPAPSPQFSGPHSFAQAAAQPHPHGDKGKGPASGGATLDIVRGLATAFPALSIQQIADMAARLSPPSSQQPPKKPTIRHAPKGANKAITVSYTGT</sequence>
<reference evidence="2 3" key="1">
    <citation type="submission" date="2019-02" db="EMBL/GenBank/DDBJ databases">
        <title>Genome sequencing of the rare red list fungi Hericium alpestre (H. flagellum).</title>
        <authorList>
            <person name="Buettner E."/>
            <person name="Kellner H."/>
        </authorList>
    </citation>
    <scope>NUCLEOTIDE SEQUENCE [LARGE SCALE GENOMIC DNA]</scope>
    <source>
        <strain evidence="2 3">DSM 108284</strain>
    </source>
</reference>
<evidence type="ECO:0000313" key="2">
    <source>
        <dbReference type="EMBL" id="TFY77068.1"/>
    </source>
</evidence>
<feature type="compositionally biased region" description="Low complexity" evidence="1">
    <location>
        <begin position="1"/>
        <end position="11"/>
    </location>
</feature>
<feature type="compositionally biased region" description="Polar residues" evidence="1">
    <location>
        <begin position="25"/>
        <end position="38"/>
    </location>
</feature>
<gene>
    <name evidence="2" type="ORF">EWM64_g6942</name>
</gene>
<name>A0A4Y9ZU92_9AGAM</name>
<dbReference type="Proteomes" id="UP000298061">
    <property type="component" value="Unassembled WGS sequence"/>
</dbReference>
<evidence type="ECO:0000313" key="3">
    <source>
        <dbReference type="Proteomes" id="UP000298061"/>
    </source>
</evidence>
<feature type="compositionally biased region" description="Pro residues" evidence="1">
    <location>
        <begin position="12"/>
        <end position="22"/>
    </location>
</feature>
<feature type="region of interest" description="Disordered" evidence="1">
    <location>
        <begin position="238"/>
        <end position="272"/>
    </location>
</feature>
<comment type="caution">
    <text evidence="2">The sequence shown here is derived from an EMBL/GenBank/DDBJ whole genome shotgun (WGS) entry which is preliminary data.</text>
</comment>
<keyword evidence="3" id="KW-1185">Reference proteome</keyword>
<protein>
    <submittedName>
        <fullName evidence="2">Uncharacterized protein</fullName>
    </submittedName>
</protein>
<dbReference type="EMBL" id="SFCI01001010">
    <property type="protein sequence ID" value="TFY77068.1"/>
    <property type="molecule type" value="Genomic_DNA"/>
</dbReference>
<accession>A0A4Y9ZU92</accession>
<feature type="region of interest" description="Disordered" evidence="1">
    <location>
        <begin position="1"/>
        <end position="72"/>
    </location>
</feature>
<proteinExistence type="predicted"/>
<dbReference type="AlphaFoldDB" id="A0A4Y9ZU92"/>